<evidence type="ECO:0000313" key="2">
    <source>
        <dbReference type="EnsemblMetazoa" id="Aqu2.1.33197_001"/>
    </source>
</evidence>
<dbReference type="AlphaFoldDB" id="A0A1X7V0T5"/>
<dbReference type="Pfam" id="PF25273">
    <property type="entry name" value="DUF7869"/>
    <property type="match status" value="1"/>
</dbReference>
<dbReference type="PANTHER" id="PTHR34415:SF1">
    <property type="entry name" value="INTEGRASE CATALYTIC DOMAIN-CONTAINING PROTEIN"/>
    <property type="match status" value="1"/>
</dbReference>
<reference evidence="2" key="1">
    <citation type="submission" date="2017-05" db="UniProtKB">
        <authorList>
            <consortium name="EnsemblMetazoa"/>
        </authorList>
    </citation>
    <scope>IDENTIFICATION</scope>
</reference>
<feature type="domain" description="DUF7869" evidence="1">
    <location>
        <begin position="144"/>
        <end position="296"/>
    </location>
</feature>
<organism evidence="2">
    <name type="scientific">Amphimedon queenslandica</name>
    <name type="common">Sponge</name>
    <dbReference type="NCBI Taxonomy" id="400682"/>
    <lineage>
        <taxon>Eukaryota</taxon>
        <taxon>Metazoa</taxon>
        <taxon>Porifera</taxon>
        <taxon>Demospongiae</taxon>
        <taxon>Heteroscleromorpha</taxon>
        <taxon>Haplosclerida</taxon>
        <taxon>Niphatidae</taxon>
        <taxon>Amphimedon</taxon>
    </lineage>
</organism>
<sequence length="320" mass="35999">MKAMSDLCWVYQQNSAVTVRSTNLPIERQTTALEEATQHIDLVRKEREYYRSVLKEAATLLGGLFTDPVTGLYSPPLSRPLAELDIMAHNSFDYAQQVQFPSNPLQPGPMYFLTARKCGIFGVCCEAILQQVNFLVDKTFLTGKGANAVNSMLHYYLEHHGVHSAIGHLNADNCAGQSKNNPMIWYLLWRVLTGLKKRISLSFLPAGHTKFSPDWCFGVLKQRCRSVVGSLHDLVEVVERSTSVKKAQVVGTLEGECIVKSYDWTGHLAPFFKKVKAIKTIHHFVMDCPAMCKVTMRKTSDDPDVREQLLREPTVILSTH</sequence>
<evidence type="ECO:0000259" key="1">
    <source>
        <dbReference type="Pfam" id="PF25273"/>
    </source>
</evidence>
<protein>
    <recommendedName>
        <fullName evidence="1">DUF7869 domain-containing protein</fullName>
    </recommendedName>
</protein>
<dbReference type="InterPro" id="IPR057191">
    <property type="entry name" value="DUF7869"/>
</dbReference>
<dbReference type="EnsemblMetazoa" id="Aqu2.1.33197_001">
    <property type="protein sequence ID" value="Aqu2.1.33197_001"/>
    <property type="gene ID" value="Aqu2.1.33197"/>
</dbReference>
<name>A0A1X7V0T5_AMPQE</name>
<dbReference type="PANTHER" id="PTHR34415">
    <property type="entry name" value="INTEGRASE CATALYTIC DOMAIN-CONTAINING PROTEIN"/>
    <property type="match status" value="1"/>
</dbReference>
<dbReference type="InParanoid" id="A0A1X7V0T5"/>
<accession>A0A1X7V0T5</accession>
<proteinExistence type="predicted"/>